<sequence>MDDEYFARILSIKPAAVAKPEAPEFLDALGENFCLRDGESGLSLWRLRAIQPKAHWESDVVTAWAAYAKSRQDTIQYLVLPGRLLRGLGIEPTCIPDLRSFSCIQQDHFEAHISEGQKQRLLTRLQSLLIKDKSFYFQRIPRGELPARLKCLNHRCPIYEHERRMEWVLSHLD</sequence>
<dbReference type="Proteomes" id="UP000321595">
    <property type="component" value="Chromosome"/>
</dbReference>
<dbReference type="KEGG" id="bbae:FRD01_22545"/>
<dbReference type="AlphaFoldDB" id="A0A5B8XWZ7"/>
<keyword evidence="2" id="KW-1185">Reference proteome</keyword>
<evidence type="ECO:0000313" key="2">
    <source>
        <dbReference type="Proteomes" id="UP000321595"/>
    </source>
</evidence>
<gene>
    <name evidence="1" type="ORF">FRD01_22545</name>
</gene>
<dbReference type="RefSeq" id="WP_146963228.1">
    <property type="nucleotide sequence ID" value="NZ_CP042467.1"/>
</dbReference>
<name>A0A5B8XWZ7_9DELT</name>
<protein>
    <submittedName>
        <fullName evidence="1">Uncharacterized protein</fullName>
    </submittedName>
</protein>
<dbReference type="EMBL" id="CP042467">
    <property type="protein sequence ID" value="QED29964.1"/>
    <property type="molecule type" value="Genomic_DNA"/>
</dbReference>
<reference evidence="1 2" key="1">
    <citation type="submission" date="2019-08" db="EMBL/GenBank/DDBJ databases">
        <authorList>
            <person name="Liang Q."/>
        </authorList>
    </citation>
    <scope>NUCLEOTIDE SEQUENCE [LARGE SCALE GENOMIC DNA]</scope>
    <source>
        <strain evidence="1 2">V1718</strain>
    </source>
</reference>
<accession>A0A5B8XWZ7</accession>
<evidence type="ECO:0000313" key="1">
    <source>
        <dbReference type="EMBL" id="QED29964.1"/>
    </source>
</evidence>
<proteinExistence type="predicted"/>
<organism evidence="1 2">
    <name type="scientific">Microvenator marinus</name>
    <dbReference type="NCBI Taxonomy" id="2600177"/>
    <lineage>
        <taxon>Bacteria</taxon>
        <taxon>Deltaproteobacteria</taxon>
        <taxon>Bradymonadales</taxon>
        <taxon>Microvenatoraceae</taxon>
        <taxon>Microvenator</taxon>
    </lineage>
</organism>